<organism evidence="27 28">
    <name type="scientific">Mizuhopecten yessoensis</name>
    <name type="common">Japanese scallop</name>
    <name type="synonym">Patinopecten yessoensis</name>
    <dbReference type="NCBI Taxonomy" id="6573"/>
    <lineage>
        <taxon>Eukaryota</taxon>
        <taxon>Metazoa</taxon>
        <taxon>Spiralia</taxon>
        <taxon>Lophotrochozoa</taxon>
        <taxon>Mollusca</taxon>
        <taxon>Bivalvia</taxon>
        <taxon>Autobranchia</taxon>
        <taxon>Pteriomorphia</taxon>
        <taxon>Pectinida</taxon>
        <taxon>Pectinoidea</taxon>
        <taxon>Pectinidae</taxon>
        <taxon>Mizuhopecten</taxon>
    </lineage>
</organism>
<sequence length="972" mass="111341">MAMQKFRAMDDGEFQETGKVSLNKRILYLLLVLLIVVPIVVGVLVWYLAPPRSCDNLPNVEGESGANTGSEVTTTTTTTEVPNFESEPWKNLRLPRYIIPVHYDITLFPDIYNGNGWFYGNESVEIRITKDTSYILIHYYYMNITKTMLKNNSSGATIPIKRTFSYAENQFWVIETVSPLLSGAVVRLETQYDGSLTRSMVGLYKSRYVNSITGETRYLATSKFEPVSARRAFPSFDEPNIKAQYTIRLVHQDGYTALSNMPEVTIVPWSEDSSLRITSFQRSVDMSTYLVCFIVCDFQYLESRTKSNILVRTFATPDRVNQTKFSLDIAVHSMDLYEQLFNVSYPLPKQDLIAIPDFISGAMEHWGLITFRETNMLFDPEEASSANQQRVAVVVTHEIAHQWFGNIVTMDWWDDLWLNEGFASFMEYLGAASFKPSWDMMEQFVTEDAQPVMLTDSGMASHPIIVEVTSPNQINEVFDSISYSKGASVIRMLESIMGRDKFFLGVGKYLKKYAWANARTDDLWSALGMADEAAGLSVKAVMDTWTRQMGLPYVDLTFSYTENKVTAVQRRFLADNSMQYNATDSPYMYKWYIHLDHVSNTGSGSPVWISKNEDSVEFDISVSPQMNQSVWFKFNVNQTGFYRVNYPPNLWMRFATMLQNGGLQELSNVDKAGLINDALNFARAGHLPYDVALSMTLYLDQEHNHLPWESAYTAFAYISSMFQYGGSYGAWRKYVVMKTKPALEQLGWSDTGSHLQKLMRTNLIALACGHSDSDCLNNATVLFRAWLDNGQVIPPNLRQLVYRYGMENAGTDEDWNAMWEKYTTETVPQEKTKLLYGLSRTKQVWLLSRYLGMTKNESLVRSQDFFAVLIYISGNPVGRSLVWNWVRQNWDYLVGRFTLYSRSLGRLIPRVIRTFNTEFQLEEVLEFIGKNPDAGAGARSRDQSLETVRRNIAWMERHQSTITEWLCRQTSC</sequence>
<dbReference type="InterPro" id="IPR042097">
    <property type="entry name" value="Aminopeptidase_N-like_N_sf"/>
</dbReference>
<dbReference type="GO" id="GO:0043171">
    <property type="term" value="P:peptide catabolic process"/>
    <property type="evidence" value="ECO:0007669"/>
    <property type="project" value="TreeGrafter"/>
</dbReference>
<evidence type="ECO:0000313" key="27">
    <source>
        <dbReference type="EMBL" id="OWF51785.1"/>
    </source>
</evidence>
<keyword evidence="6" id="KW-1003">Cell membrane</keyword>
<name>A0A210QSR9_MIZYE</name>
<dbReference type="FunFam" id="2.60.40.1730:FF:000012">
    <property type="entry name" value="Aminopeptidase N"/>
    <property type="match status" value="1"/>
</dbReference>
<dbReference type="GO" id="GO:0042277">
    <property type="term" value="F:peptide binding"/>
    <property type="evidence" value="ECO:0007669"/>
    <property type="project" value="TreeGrafter"/>
</dbReference>
<dbReference type="GO" id="GO:0006508">
    <property type="term" value="P:proteolysis"/>
    <property type="evidence" value="ECO:0007669"/>
    <property type="project" value="UniProtKB-KW"/>
</dbReference>
<dbReference type="GO" id="GO:0005615">
    <property type="term" value="C:extracellular space"/>
    <property type="evidence" value="ECO:0007669"/>
    <property type="project" value="TreeGrafter"/>
</dbReference>
<keyword evidence="18" id="KW-0325">Glycoprotein</keyword>
<dbReference type="Gene3D" id="2.60.40.1910">
    <property type="match status" value="1"/>
</dbReference>
<evidence type="ECO:0000256" key="12">
    <source>
        <dbReference type="ARBA" id="ARBA00022837"/>
    </source>
</evidence>
<feature type="site" description="Transition state stabilizer" evidence="21">
    <location>
        <position position="483"/>
    </location>
</feature>
<dbReference type="Proteomes" id="UP000242188">
    <property type="component" value="Unassembled WGS sequence"/>
</dbReference>
<evidence type="ECO:0000256" key="19">
    <source>
        <dbReference type="PIRSR" id="PIRSR634016-1"/>
    </source>
</evidence>
<feature type="domain" description="Peptidase M1 membrane alanine aminopeptidase" evidence="24">
    <location>
        <begin position="325"/>
        <end position="545"/>
    </location>
</feature>
<dbReference type="EMBL" id="NEDP02002059">
    <property type="protein sequence ID" value="OWF51785.1"/>
    <property type="molecule type" value="Genomic_DNA"/>
</dbReference>
<feature type="domain" description="ERAP1-like C-terminal" evidence="25">
    <location>
        <begin position="631"/>
        <end position="950"/>
    </location>
</feature>
<dbReference type="SUPFAM" id="SSF55486">
    <property type="entry name" value="Metalloproteases ('zincins'), catalytic domain"/>
    <property type="match status" value="1"/>
</dbReference>
<dbReference type="InterPro" id="IPR001930">
    <property type="entry name" value="Peptidase_M1"/>
</dbReference>
<keyword evidence="5 22" id="KW-0031">Aminopeptidase</keyword>
<keyword evidence="11 20" id="KW-0862">Zinc</keyword>
<feature type="domain" description="Aminopeptidase N-like N-terminal" evidence="26">
    <location>
        <begin position="100"/>
        <end position="290"/>
    </location>
</feature>
<dbReference type="FunFam" id="2.60.40.1910:FF:000006">
    <property type="entry name" value="Aminopeptidase"/>
    <property type="match status" value="1"/>
</dbReference>
<comment type="subunit">
    <text evidence="4">Homodimer; disulfide-linked.</text>
</comment>
<evidence type="ECO:0000256" key="18">
    <source>
        <dbReference type="ARBA" id="ARBA00023180"/>
    </source>
</evidence>
<feature type="binding site" evidence="20">
    <location>
        <position position="420"/>
    </location>
    <ligand>
        <name>Zn(2+)</name>
        <dbReference type="ChEBI" id="CHEBI:29105"/>
        <note>catalytic</note>
    </ligand>
</feature>
<comment type="similarity">
    <text evidence="3 22">Belongs to the peptidase M1 family.</text>
</comment>
<evidence type="ECO:0000256" key="6">
    <source>
        <dbReference type="ARBA" id="ARBA00022475"/>
    </source>
</evidence>
<keyword evidence="10 22" id="KW-0378">Hydrolase</keyword>
<dbReference type="InterPro" id="IPR045357">
    <property type="entry name" value="Aminopeptidase_N-like_N"/>
</dbReference>
<keyword evidence="8 22" id="KW-0812">Transmembrane</keyword>
<protein>
    <recommendedName>
        <fullName evidence="22">Aminopeptidase</fullName>
        <ecNumber evidence="22">3.4.11.-</ecNumber>
    </recommendedName>
</protein>
<keyword evidence="13" id="KW-0735">Signal-anchor</keyword>
<dbReference type="Pfam" id="PF01433">
    <property type="entry name" value="Peptidase_M1"/>
    <property type="match status" value="1"/>
</dbReference>
<dbReference type="FunFam" id="1.25.50.20:FF:000001">
    <property type="entry name" value="Aminopeptidase"/>
    <property type="match status" value="1"/>
</dbReference>
<evidence type="ECO:0000256" key="13">
    <source>
        <dbReference type="ARBA" id="ARBA00022968"/>
    </source>
</evidence>
<dbReference type="AlphaFoldDB" id="A0A210QSR9"/>
<gene>
    <name evidence="27" type="ORF">KP79_PYT05596</name>
</gene>
<keyword evidence="12" id="KW-0106">Calcium</keyword>
<dbReference type="GO" id="GO:0005737">
    <property type="term" value="C:cytoplasm"/>
    <property type="evidence" value="ECO:0007669"/>
    <property type="project" value="TreeGrafter"/>
</dbReference>
<evidence type="ECO:0000313" key="28">
    <source>
        <dbReference type="Proteomes" id="UP000242188"/>
    </source>
</evidence>
<comment type="cofactor">
    <cofactor evidence="20 22">
        <name>Zn(2+)</name>
        <dbReference type="ChEBI" id="CHEBI:29105"/>
    </cofactor>
    <text evidence="20 22">Binds 1 zinc ion per subunit.</text>
</comment>
<keyword evidence="15 22" id="KW-0482">Metalloprotease</keyword>
<dbReference type="Pfam" id="PF11838">
    <property type="entry name" value="ERAP1_C"/>
    <property type="match status" value="1"/>
</dbReference>
<dbReference type="FunFam" id="1.10.390.10:FF:000016">
    <property type="entry name" value="Glutamyl aminopeptidase"/>
    <property type="match status" value="1"/>
</dbReference>
<reference evidence="27 28" key="1">
    <citation type="journal article" date="2017" name="Nat. Ecol. Evol.">
        <title>Scallop genome provides insights into evolution of bilaterian karyotype and development.</title>
        <authorList>
            <person name="Wang S."/>
            <person name="Zhang J."/>
            <person name="Jiao W."/>
            <person name="Li J."/>
            <person name="Xun X."/>
            <person name="Sun Y."/>
            <person name="Guo X."/>
            <person name="Huan P."/>
            <person name="Dong B."/>
            <person name="Zhang L."/>
            <person name="Hu X."/>
            <person name="Sun X."/>
            <person name="Wang J."/>
            <person name="Zhao C."/>
            <person name="Wang Y."/>
            <person name="Wang D."/>
            <person name="Huang X."/>
            <person name="Wang R."/>
            <person name="Lv J."/>
            <person name="Li Y."/>
            <person name="Zhang Z."/>
            <person name="Liu B."/>
            <person name="Lu W."/>
            <person name="Hui Y."/>
            <person name="Liang J."/>
            <person name="Zhou Z."/>
            <person name="Hou R."/>
            <person name="Li X."/>
            <person name="Liu Y."/>
            <person name="Li H."/>
            <person name="Ning X."/>
            <person name="Lin Y."/>
            <person name="Zhao L."/>
            <person name="Xing Q."/>
            <person name="Dou J."/>
            <person name="Li Y."/>
            <person name="Mao J."/>
            <person name="Guo H."/>
            <person name="Dou H."/>
            <person name="Li T."/>
            <person name="Mu C."/>
            <person name="Jiang W."/>
            <person name="Fu Q."/>
            <person name="Fu X."/>
            <person name="Miao Y."/>
            <person name="Liu J."/>
            <person name="Yu Q."/>
            <person name="Li R."/>
            <person name="Liao H."/>
            <person name="Li X."/>
            <person name="Kong Y."/>
            <person name="Jiang Z."/>
            <person name="Chourrout D."/>
            <person name="Li R."/>
            <person name="Bao Z."/>
        </authorList>
    </citation>
    <scope>NUCLEOTIDE SEQUENCE [LARGE SCALE GENOMIC DNA]</scope>
    <source>
        <strain evidence="27 28">PY_sf001</strain>
    </source>
</reference>
<keyword evidence="28" id="KW-1185">Reference proteome</keyword>
<dbReference type="Gene3D" id="2.60.40.1730">
    <property type="entry name" value="tricorn interacting facor f3 domain"/>
    <property type="match status" value="1"/>
</dbReference>
<evidence type="ECO:0000256" key="20">
    <source>
        <dbReference type="PIRSR" id="PIRSR634016-3"/>
    </source>
</evidence>
<evidence type="ECO:0000256" key="14">
    <source>
        <dbReference type="ARBA" id="ARBA00022989"/>
    </source>
</evidence>
<dbReference type="GO" id="GO:0008270">
    <property type="term" value="F:zinc ion binding"/>
    <property type="evidence" value="ECO:0007669"/>
    <property type="project" value="UniProtKB-UniRule"/>
</dbReference>
<dbReference type="InterPro" id="IPR014782">
    <property type="entry name" value="Peptidase_M1_dom"/>
</dbReference>
<dbReference type="Gene3D" id="1.25.50.20">
    <property type="match status" value="1"/>
</dbReference>
<dbReference type="PANTHER" id="PTHR11533">
    <property type="entry name" value="PROTEASE M1 ZINC METALLOPROTEASE"/>
    <property type="match status" value="1"/>
</dbReference>
<evidence type="ECO:0000256" key="5">
    <source>
        <dbReference type="ARBA" id="ARBA00022438"/>
    </source>
</evidence>
<accession>A0A210QSR9</accession>
<evidence type="ECO:0000259" key="24">
    <source>
        <dbReference type="Pfam" id="PF01433"/>
    </source>
</evidence>
<dbReference type="PANTHER" id="PTHR11533:SF276">
    <property type="entry name" value="GLUTAMYL AMINOPEPTIDASE"/>
    <property type="match status" value="1"/>
</dbReference>
<evidence type="ECO:0000256" key="2">
    <source>
        <dbReference type="ARBA" id="ARBA00004401"/>
    </source>
</evidence>
<dbReference type="OrthoDB" id="510539at2759"/>
<evidence type="ECO:0000259" key="26">
    <source>
        <dbReference type="Pfam" id="PF17900"/>
    </source>
</evidence>
<keyword evidence="7 22" id="KW-0645">Protease</keyword>
<feature type="region of interest" description="Disordered" evidence="23">
    <location>
        <begin position="58"/>
        <end position="82"/>
    </location>
</feature>
<evidence type="ECO:0000256" key="1">
    <source>
        <dbReference type="ARBA" id="ARBA00001703"/>
    </source>
</evidence>
<evidence type="ECO:0000256" key="15">
    <source>
        <dbReference type="ARBA" id="ARBA00023049"/>
    </source>
</evidence>
<comment type="catalytic activity">
    <reaction evidence="1">
        <text>Release of N-terminal glutamate (and to a lesser extent aspartate) from a peptide.</text>
        <dbReference type="EC" id="3.4.11.7"/>
    </reaction>
</comment>
<feature type="binding site" evidence="20">
    <location>
        <position position="397"/>
    </location>
    <ligand>
        <name>Zn(2+)</name>
        <dbReference type="ChEBI" id="CHEBI:29105"/>
        <note>catalytic</note>
    </ligand>
</feature>
<evidence type="ECO:0000256" key="7">
    <source>
        <dbReference type="ARBA" id="ARBA00022670"/>
    </source>
</evidence>
<evidence type="ECO:0000256" key="4">
    <source>
        <dbReference type="ARBA" id="ARBA00011748"/>
    </source>
</evidence>
<proteinExistence type="inferred from homology"/>
<comment type="caution">
    <text evidence="27">The sequence shown here is derived from an EMBL/GenBank/DDBJ whole genome shotgun (WGS) entry which is preliminary data.</text>
</comment>
<evidence type="ECO:0000256" key="16">
    <source>
        <dbReference type="ARBA" id="ARBA00023136"/>
    </source>
</evidence>
<dbReference type="SUPFAM" id="SSF63737">
    <property type="entry name" value="Leukotriene A4 hydrolase N-terminal domain"/>
    <property type="match status" value="1"/>
</dbReference>
<evidence type="ECO:0000259" key="25">
    <source>
        <dbReference type="Pfam" id="PF11838"/>
    </source>
</evidence>
<dbReference type="GO" id="GO:0004230">
    <property type="term" value="F:glutamyl aminopeptidase activity"/>
    <property type="evidence" value="ECO:0007669"/>
    <property type="project" value="UniProtKB-EC"/>
</dbReference>
<evidence type="ECO:0000256" key="21">
    <source>
        <dbReference type="PIRSR" id="PIRSR634016-4"/>
    </source>
</evidence>
<evidence type="ECO:0000256" key="3">
    <source>
        <dbReference type="ARBA" id="ARBA00010136"/>
    </source>
</evidence>
<dbReference type="Gene3D" id="1.10.390.10">
    <property type="entry name" value="Neutral Protease Domain 2"/>
    <property type="match status" value="1"/>
</dbReference>
<keyword evidence="14 22" id="KW-1133">Transmembrane helix</keyword>
<evidence type="ECO:0000256" key="9">
    <source>
        <dbReference type="ARBA" id="ARBA00022723"/>
    </source>
</evidence>
<evidence type="ECO:0000256" key="10">
    <source>
        <dbReference type="ARBA" id="ARBA00022801"/>
    </source>
</evidence>
<evidence type="ECO:0000256" key="11">
    <source>
        <dbReference type="ARBA" id="ARBA00022833"/>
    </source>
</evidence>
<dbReference type="Pfam" id="PF17900">
    <property type="entry name" value="Peptidase_M1_N"/>
    <property type="match status" value="1"/>
</dbReference>
<evidence type="ECO:0000256" key="8">
    <source>
        <dbReference type="ARBA" id="ARBA00022692"/>
    </source>
</evidence>
<evidence type="ECO:0000256" key="23">
    <source>
        <dbReference type="SAM" id="MobiDB-lite"/>
    </source>
</evidence>
<feature type="binding site" evidence="20">
    <location>
        <position position="401"/>
    </location>
    <ligand>
        <name>Zn(2+)</name>
        <dbReference type="ChEBI" id="CHEBI:29105"/>
        <note>catalytic</note>
    </ligand>
</feature>
<dbReference type="CDD" id="cd09601">
    <property type="entry name" value="M1_APN-Q_like"/>
    <property type="match status" value="1"/>
</dbReference>
<dbReference type="PRINTS" id="PR00756">
    <property type="entry name" value="ALADIPTASE"/>
</dbReference>
<evidence type="ECO:0000256" key="17">
    <source>
        <dbReference type="ARBA" id="ARBA00023157"/>
    </source>
</evidence>
<dbReference type="GO" id="GO:0005886">
    <property type="term" value="C:plasma membrane"/>
    <property type="evidence" value="ECO:0007669"/>
    <property type="project" value="UniProtKB-SubCell"/>
</dbReference>
<keyword evidence="17" id="KW-1015">Disulfide bond</keyword>
<dbReference type="InterPro" id="IPR024571">
    <property type="entry name" value="ERAP1-like_C_dom"/>
</dbReference>
<dbReference type="EC" id="3.4.11.-" evidence="22"/>
<dbReference type="GO" id="GO:0070006">
    <property type="term" value="F:metalloaminopeptidase activity"/>
    <property type="evidence" value="ECO:0007669"/>
    <property type="project" value="TreeGrafter"/>
</dbReference>
<comment type="subcellular location">
    <subcellularLocation>
        <location evidence="2">Cell membrane</location>
        <topology evidence="2">Single-pass type II membrane protein</topology>
    </subcellularLocation>
</comment>
<dbReference type="InterPro" id="IPR027268">
    <property type="entry name" value="Peptidase_M4/M1_CTD_sf"/>
</dbReference>
<feature type="transmembrane region" description="Helical" evidence="22">
    <location>
        <begin position="26"/>
        <end position="49"/>
    </location>
</feature>
<feature type="active site" description="Proton acceptor" evidence="19">
    <location>
        <position position="398"/>
    </location>
</feature>
<keyword evidence="16 22" id="KW-0472">Membrane</keyword>
<dbReference type="InterPro" id="IPR034016">
    <property type="entry name" value="M1_APN-typ"/>
</dbReference>
<dbReference type="InterPro" id="IPR050344">
    <property type="entry name" value="Peptidase_M1_aminopeptidases"/>
</dbReference>
<evidence type="ECO:0000256" key="22">
    <source>
        <dbReference type="RuleBase" id="RU364040"/>
    </source>
</evidence>
<keyword evidence="9 20" id="KW-0479">Metal-binding</keyword>